<evidence type="ECO:0000313" key="4">
    <source>
        <dbReference type="Proteomes" id="UP001139199"/>
    </source>
</evidence>
<gene>
    <name evidence="2" type="ORF">LG649_14350</name>
    <name evidence="3" type="ORF">LG649_15500</name>
</gene>
<evidence type="ECO:0000313" key="3">
    <source>
        <dbReference type="EMBL" id="MCB4800256.1"/>
    </source>
</evidence>
<reference evidence="3" key="1">
    <citation type="submission" date="2021-10" db="EMBL/GenBank/DDBJ databases">
        <title>Tamlana sargassums sp. nov., and Tamlana laminarinivorans sp. nov., two new bacteria isolated from the brown alga.</title>
        <authorList>
            <person name="Li J."/>
        </authorList>
    </citation>
    <scope>NUCLEOTIDE SEQUENCE</scope>
    <source>
        <strain evidence="3">PT2-4</strain>
    </source>
</reference>
<keyword evidence="1" id="KW-0472">Membrane</keyword>
<evidence type="ECO:0000313" key="2">
    <source>
        <dbReference type="EMBL" id="MCB4800031.1"/>
    </source>
</evidence>
<dbReference type="AlphaFoldDB" id="A0A9X1I329"/>
<keyword evidence="4" id="KW-1185">Reference proteome</keyword>
<feature type="transmembrane region" description="Helical" evidence="1">
    <location>
        <begin position="29"/>
        <end position="54"/>
    </location>
</feature>
<proteinExistence type="predicted"/>
<dbReference type="EMBL" id="JAJAPW010000011">
    <property type="protein sequence ID" value="MCB4800256.1"/>
    <property type="molecule type" value="Genomic_DNA"/>
</dbReference>
<keyword evidence="1" id="KW-0812">Transmembrane</keyword>
<keyword evidence="1" id="KW-1133">Transmembrane helix</keyword>
<comment type="caution">
    <text evidence="3">The sequence shown here is derived from an EMBL/GenBank/DDBJ whole genome shotgun (WGS) entry which is preliminary data.</text>
</comment>
<protein>
    <submittedName>
        <fullName evidence="3">Uncharacterized protein</fullName>
    </submittedName>
</protein>
<dbReference type="EMBL" id="JAJAPW010000007">
    <property type="protein sequence ID" value="MCB4800031.1"/>
    <property type="molecule type" value="Genomic_DNA"/>
</dbReference>
<name>A0A9X1I329_9FLAO</name>
<sequence length="61" mass="6483">MSVNSTETRFSLLGGILFSAVPNLGLNDFISTGLLAVFGAVVSFLVTLLLKWLIALIKGQD</sequence>
<dbReference type="Proteomes" id="UP001139199">
    <property type="component" value="Unassembled WGS sequence"/>
</dbReference>
<dbReference type="RefSeq" id="WP_226544733.1">
    <property type="nucleotide sequence ID" value="NZ_JAJAPW010000011.1"/>
</dbReference>
<evidence type="ECO:0000256" key="1">
    <source>
        <dbReference type="SAM" id="Phobius"/>
    </source>
</evidence>
<accession>A0A9X1I329</accession>
<organism evidence="3 4">
    <name type="scientific">Neotamlana laminarinivorans</name>
    <dbReference type="NCBI Taxonomy" id="2883124"/>
    <lineage>
        <taxon>Bacteria</taxon>
        <taxon>Pseudomonadati</taxon>
        <taxon>Bacteroidota</taxon>
        <taxon>Flavobacteriia</taxon>
        <taxon>Flavobacteriales</taxon>
        <taxon>Flavobacteriaceae</taxon>
        <taxon>Neotamlana</taxon>
    </lineage>
</organism>